<name>A0ABT5L7A9_9ALTE</name>
<organism evidence="5 6">
    <name type="scientific">Alteromonas gilva</name>
    <dbReference type="NCBI Taxonomy" id="2987522"/>
    <lineage>
        <taxon>Bacteria</taxon>
        <taxon>Pseudomonadati</taxon>
        <taxon>Pseudomonadota</taxon>
        <taxon>Gammaproteobacteria</taxon>
        <taxon>Alteromonadales</taxon>
        <taxon>Alteromonadaceae</taxon>
        <taxon>Alteromonas/Salinimonas group</taxon>
        <taxon>Alteromonas</taxon>
    </lineage>
</organism>
<accession>A0ABT5L7A9</accession>
<comment type="caution">
    <text evidence="5">The sequence shown here is derived from an EMBL/GenBank/DDBJ whole genome shotgun (WGS) entry which is preliminary data.</text>
</comment>
<dbReference type="EC" id="3.4.21.89" evidence="3"/>
<feature type="domain" description="Peptidase S26" evidence="4">
    <location>
        <begin position="10"/>
        <end position="164"/>
    </location>
</feature>
<comment type="subcellular location">
    <subcellularLocation>
        <location evidence="3">Membrane</location>
        <topology evidence="3">Multi-pass membrane protein</topology>
    </subcellularLocation>
</comment>
<dbReference type="GO" id="GO:0009003">
    <property type="term" value="F:signal peptidase activity"/>
    <property type="evidence" value="ECO:0007669"/>
    <property type="project" value="UniProtKB-EC"/>
</dbReference>
<sequence length="164" mass="18414">MRNSIFLKPLIFTMLVMAGLFHLFSMRFTIAVPKQSVRCLHARFLLIDKWDTDVAIGDLVYFKFASNAGPLYEGAEVVKKVVAMGGQTIDFDEWHVVVDGVKAVELDMTQGLARTGQAISELNTHLTLNDGELFVMGETPLSYDSRYWGPIKQEKIMGTAYAIY</sequence>
<keyword evidence="3" id="KW-0645">Protease</keyword>
<dbReference type="EMBL" id="JAQQXP010000004">
    <property type="protein sequence ID" value="MDC8832955.1"/>
    <property type="molecule type" value="Genomic_DNA"/>
</dbReference>
<evidence type="ECO:0000259" key="4">
    <source>
        <dbReference type="Pfam" id="PF10502"/>
    </source>
</evidence>
<dbReference type="SUPFAM" id="SSF51306">
    <property type="entry name" value="LexA/Signal peptidase"/>
    <property type="match status" value="1"/>
</dbReference>
<gene>
    <name evidence="5" type="primary">lepB</name>
    <name evidence="5" type="ORF">OIK42_19550</name>
</gene>
<dbReference type="PANTHER" id="PTHR43390">
    <property type="entry name" value="SIGNAL PEPTIDASE I"/>
    <property type="match status" value="1"/>
</dbReference>
<dbReference type="NCBIfam" id="TIGR02227">
    <property type="entry name" value="sigpep_I_bact"/>
    <property type="match status" value="1"/>
</dbReference>
<dbReference type="RefSeq" id="WP_273642857.1">
    <property type="nucleotide sequence ID" value="NZ_JAQQXP010000004.1"/>
</dbReference>
<keyword evidence="6" id="KW-1185">Reference proteome</keyword>
<comment type="catalytic activity">
    <reaction evidence="3">
        <text>Cleavage of hydrophobic, N-terminal signal or leader sequences from secreted and periplasmic proteins.</text>
        <dbReference type="EC" id="3.4.21.89"/>
    </reaction>
</comment>
<keyword evidence="3 5" id="KW-0378">Hydrolase</keyword>
<dbReference type="Pfam" id="PF10502">
    <property type="entry name" value="Peptidase_S26"/>
    <property type="match status" value="1"/>
</dbReference>
<proteinExistence type="inferred from homology"/>
<dbReference type="InterPro" id="IPR019533">
    <property type="entry name" value="Peptidase_S26"/>
</dbReference>
<evidence type="ECO:0000256" key="3">
    <source>
        <dbReference type="RuleBase" id="RU362042"/>
    </source>
</evidence>
<evidence type="ECO:0000313" key="5">
    <source>
        <dbReference type="EMBL" id="MDC8832955.1"/>
    </source>
</evidence>
<reference evidence="5 6" key="1">
    <citation type="submission" date="2022-10" db="EMBL/GenBank/DDBJ databases">
        <title>Alteromonas sp. chi3 Genome sequencing.</title>
        <authorList>
            <person name="Park S."/>
        </authorList>
    </citation>
    <scope>NUCLEOTIDE SEQUENCE [LARGE SCALE GENOMIC DNA]</scope>
    <source>
        <strain evidence="6">chi3</strain>
    </source>
</reference>
<dbReference type="Proteomes" id="UP001218788">
    <property type="component" value="Unassembled WGS sequence"/>
</dbReference>
<dbReference type="InterPro" id="IPR036286">
    <property type="entry name" value="LexA/Signal_pep-like_sf"/>
</dbReference>
<protein>
    <recommendedName>
        <fullName evidence="2 3">Signal peptidase I</fullName>
        <ecNumber evidence="3">3.4.21.89</ecNumber>
    </recommendedName>
</protein>
<dbReference type="PANTHER" id="PTHR43390:SF1">
    <property type="entry name" value="CHLOROPLAST PROCESSING PEPTIDASE"/>
    <property type="match status" value="1"/>
</dbReference>
<dbReference type="InterPro" id="IPR000223">
    <property type="entry name" value="Pept_S26A_signal_pept_1"/>
</dbReference>
<evidence type="ECO:0000313" key="6">
    <source>
        <dbReference type="Proteomes" id="UP001218788"/>
    </source>
</evidence>
<evidence type="ECO:0000256" key="2">
    <source>
        <dbReference type="ARBA" id="ARBA00019232"/>
    </source>
</evidence>
<dbReference type="Gene3D" id="2.10.109.10">
    <property type="entry name" value="Umud Fragment, subunit A"/>
    <property type="match status" value="1"/>
</dbReference>
<evidence type="ECO:0000256" key="1">
    <source>
        <dbReference type="ARBA" id="ARBA00009370"/>
    </source>
</evidence>
<comment type="similarity">
    <text evidence="1 3">Belongs to the peptidase S26 family.</text>
</comment>